<dbReference type="Gene3D" id="3.30.465.10">
    <property type="match status" value="1"/>
</dbReference>
<accession>E6PPB3</accession>
<dbReference type="PANTHER" id="PTHR11748">
    <property type="entry name" value="D-LACTATE DEHYDROGENASE"/>
    <property type="match status" value="1"/>
</dbReference>
<organism evidence="3">
    <name type="scientific">mine drainage metagenome</name>
    <dbReference type="NCBI Taxonomy" id="410659"/>
    <lineage>
        <taxon>unclassified sequences</taxon>
        <taxon>metagenomes</taxon>
        <taxon>ecological metagenomes</taxon>
    </lineage>
</organism>
<name>E6PPB3_9ZZZZ</name>
<comment type="similarity">
    <text evidence="1">Belongs to the FAD-binding oxidoreductase/transferase type 4 family.</text>
</comment>
<evidence type="ECO:0000256" key="1">
    <source>
        <dbReference type="ARBA" id="ARBA00008000"/>
    </source>
</evidence>
<dbReference type="InterPro" id="IPR016166">
    <property type="entry name" value="FAD-bd_PCMH"/>
</dbReference>
<feature type="domain" description="FAD-binding PCMH-type" evidence="2">
    <location>
        <begin position="19"/>
        <end position="129"/>
    </location>
</feature>
<dbReference type="InterPro" id="IPR006094">
    <property type="entry name" value="Oxid_FAD_bind_N"/>
</dbReference>
<protein>
    <recommendedName>
        <fullName evidence="2">FAD-binding PCMH-type domain-containing protein</fullName>
    </recommendedName>
</protein>
<evidence type="ECO:0000259" key="2">
    <source>
        <dbReference type="PROSITE" id="PS51387"/>
    </source>
</evidence>
<dbReference type="InterPro" id="IPR016169">
    <property type="entry name" value="FAD-bd_PCMH_sub2"/>
</dbReference>
<dbReference type="InterPro" id="IPR036318">
    <property type="entry name" value="FAD-bd_PCMH-like_sf"/>
</dbReference>
<dbReference type="PANTHER" id="PTHR11748:SF111">
    <property type="entry name" value="D-LACTATE DEHYDROGENASE, MITOCHONDRIAL-RELATED"/>
    <property type="match status" value="1"/>
</dbReference>
<dbReference type="SUPFAM" id="SSF56176">
    <property type="entry name" value="FAD-binding/transporter-associated domain-like"/>
    <property type="match status" value="1"/>
</dbReference>
<dbReference type="GO" id="GO:0004458">
    <property type="term" value="F:D-lactate dehydrogenase (cytochrome) activity"/>
    <property type="evidence" value="ECO:0007669"/>
    <property type="project" value="TreeGrafter"/>
</dbReference>
<dbReference type="GO" id="GO:1903457">
    <property type="term" value="P:lactate catabolic process"/>
    <property type="evidence" value="ECO:0007669"/>
    <property type="project" value="TreeGrafter"/>
</dbReference>
<gene>
    <name evidence="3" type="ORF">CARN2_2481</name>
</gene>
<dbReference type="PROSITE" id="PS51387">
    <property type="entry name" value="FAD_PCMH"/>
    <property type="match status" value="1"/>
</dbReference>
<dbReference type="AlphaFoldDB" id="E6PPB3"/>
<sequence>MRTRPSHSRSARQRCLLSSDMPPDAVIFAQSTQEVAAVVTLCHASSVPVIAFGTGTSCEGGVGAIAGGICIDLSQMNTILQVNTADFDCRVQAIVRQKPPSLHTLHAPSMHCSFGQLHARFYTRLYTKG</sequence>
<dbReference type="EMBL" id="CABM01000031">
    <property type="protein sequence ID" value="CBH96765.1"/>
    <property type="molecule type" value="Genomic_DNA"/>
</dbReference>
<reference evidence="3" key="1">
    <citation type="submission" date="2009-10" db="EMBL/GenBank/DDBJ databases">
        <title>Diversity of trophic interactions inside an arsenic-rich microbial ecosystem.</title>
        <authorList>
            <person name="Bertin P.N."/>
            <person name="Heinrich-Salmeron A."/>
            <person name="Pelletier E."/>
            <person name="Goulhen-Chollet F."/>
            <person name="Arsene-Ploetze F."/>
            <person name="Gallien S."/>
            <person name="Calteau A."/>
            <person name="Vallenet D."/>
            <person name="Casiot C."/>
            <person name="Chane-Woon-Ming B."/>
            <person name="Giloteaux L."/>
            <person name="Barakat M."/>
            <person name="Bonnefoy V."/>
            <person name="Bruneel O."/>
            <person name="Chandler M."/>
            <person name="Cleiss J."/>
            <person name="Duran R."/>
            <person name="Elbaz-Poulichet F."/>
            <person name="Fonknechten N."/>
            <person name="Lauga B."/>
            <person name="Mornico D."/>
            <person name="Ortet P."/>
            <person name="Schaeffer C."/>
            <person name="Siguier P."/>
            <person name="Alexander Thil Smith A."/>
            <person name="Van Dorsselaer A."/>
            <person name="Weissenbach J."/>
            <person name="Medigue C."/>
            <person name="Le Paslier D."/>
        </authorList>
    </citation>
    <scope>NUCLEOTIDE SEQUENCE</scope>
</reference>
<comment type="caution">
    <text evidence="3">The sequence shown here is derived from an EMBL/GenBank/DDBJ whole genome shotgun (WGS) entry which is preliminary data.</text>
</comment>
<dbReference type="GO" id="GO:0071949">
    <property type="term" value="F:FAD binding"/>
    <property type="evidence" value="ECO:0007669"/>
    <property type="project" value="InterPro"/>
</dbReference>
<evidence type="ECO:0000313" key="3">
    <source>
        <dbReference type="EMBL" id="CBH96765.1"/>
    </source>
</evidence>
<proteinExistence type="inferred from homology"/>
<dbReference type="Pfam" id="PF01565">
    <property type="entry name" value="FAD_binding_4"/>
    <property type="match status" value="1"/>
</dbReference>
<dbReference type="GO" id="GO:0008720">
    <property type="term" value="F:D-lactate dehydrogenase (NAD+) activity"/>
    <property type="evidence" value="ECO:0007669"/>
    <property type="project" value="TreeGrafter"/>
</dbReference>